<evidence type="ECO:0000256" key="10">
    <source>
        <dbReference type="ARBA" id="ARBA00022989"/>
    </source>
</evidence>
<dbReference type="EMBL" id="CP031263">
    <property type="protein sequence ID" value="AXH92461.1"/>
    <property type="molecule type" value="Genomic_DNA"/>
</dbReference>
<keyword evidence="6 14" id="KW-0479">Metal-binding</keyword>
<evidence type="ECO:0000256" key="7">
    <source>
        <dbReference type="ARBA" id="ARBA00022737"/>
    </source>
</evidence>
<keyword evidence="13 14" id="KW-0472">Membrane</keyword>
<dbReference type="GO" id="GO:0006508">
    <property type="term" value="P:proteolysis"/>
    <property type="evidence" value="ECO:0007669"/>
    <property type="project" value="UniProtKB-KW"/>
</dbReference>
<keyword evidence="11 14" id="KW-0482">Metalloprotease</keyword>
<keyword evidence="12" id="KW-0129">CBS domain</keyword>
<evidence type="ECO:0000313" key="20">
    <source>
        <dbReference type="Proteomes" id="UP000253958"/>
    </source>
</evidence>
<evidence type="ECO:0000256" key="13">
    <source>
        <dbReference type="ARBA" id="ARBA00023136"/>
    </source>
</evidence>
<feature type="transmembrane region" description="Helical" evidence="14">
    <location>
        <begin position="157"/>
        <end position="184"/>
    </location>
</feature>
<evidence type="ECO:0000256" key="2">
    <source>
        <dbReference type="ARBA" id="ARBA00007931"/>
    </source>
</evidence>
<name>A0A6N3K3D7_9ACTN</name>
<sequence>MTGRLGHACDRAGVAAPKHDRDRGALGRPRLRGSPELSSRSIGPVQQRSRGPRRPGLSLGRVLGVPLRVDASMLLLTVVVTVLYAALARRQLDLGPLGGYLVGLGFVISLLGSVLLHELGHALTARRYGIGVRGITLELLGGYTEMDRDAPSPRVELLISLAGPAVSAVLGAGAVAATLALPAGTLGHQLAFQLAVSNVVVAIFNSLPGLPLDGGRALRAAVWALTRDRHRGTEVAGWVGRAVALGTLALVVVLTMRRALAPLALPLLLLVALTLWRGAGQSIRMARIGRRLHLVDLARLARAVLPVPAGTPLAEAQRRRDEAGTPEAALGVVDSAGRTVALVDPARVAAVPPERRPWVAVDEVARDLSAVPALPLGADGERVLETVRTHPGAQYVVTAGEDVVGVLHIADLAQLLEPERKTNT</sequence>
<dbReference type="CDD" id="cd06164">
    <property type="entry name" value="S2P-M50_SpoIVFB_CBS"/>
    <property type="match status" value="1"/>
</dbReference>
<organism evidence="19 20">
    <name type="scientific">Micromonospora aurantiaca</name>
    <name type="common">nom. illeg.</name>
    <dbReference type="NCBI Taxonomy" id="47850"/>
    <lineage>
        <taxon>Bacteria</taxon>
        <taxon>Bacillati</taxon>
        <taxon>Actinomycetota</taxon>
        <taxon>Actinomycetes</taxon>
        <taxon>Micromonosporales</taxon>
        <taxon>Micromonosporaceae</taxon>
        <taxon>Micromonospora</taxon>
    </lineage>
</organism>
<feature type="compositionally biased region" description="Low complexity" evidence="17">
    <location>
        <begin position="44"/>
        <end position="54"/>
    </location>
</feature>
<dbReference type="Proteomes" id="UP000253958">
    <property type="component" value="Chromosome"/>
</dbReference>
<keyword evidence="5 14" id="KW-0812">Transmembrane</keyword>
<keyword evidence="7" id="KW-0677">Repeat</keyword>
<feature type="transmembrane region" description="Helical" evidence="14">
    <location>
        <begin position="260"/>
        <end position="279"/>
    </location>
</feature>
<keyword evidence="8 14" id="KW-0378">Hydrolase</keyword>
<proteinExistence type="inferred from homology"/>
<feature type="domain" description="Peptidase M50" evidence="18">
    <location>
        <begin position="191"/>
        <end position="244"/>
    </location>
</feature>
<evidence type="ECO:0000256" key="8">
    <source>
        <dbReference type="ARBA" id="ARBA00022801"/>
    </source>
</evidence>
<comment type="subcellular location">
    <subcellularLocation>
        <location evidence="1 14">Cell membrane</location>
        <topology evidence="1 14">Multi-pass membrane protein</topology>
    </subcellularLocation>
</comment>
<feature type="domain" description="Peptidase M50" evidence="18">
    <location>
        <begin position="106"/>
        <end position="183"/>
    </location>
</feature>
<evidence type="ECO:0000256" key="6">
    <source>
        <dbReference type="ARBA" id="ARBA00022723"/>
    </source>
</evidence>
<evidence type="ECO:0000259" key="18">
    <source>
        <dbReference type="Pfam" id="PF02163"/>
    </source>
</evidence>
<keyword evidence="10 14" id="KW-1133">Transmembrane helix</keyword>
<feature type="transmembrane region" description="Helical" evidence="14">
    <location>
        <begin position="99"/>
        <end position="117"/>
    </location>
</feature>
<reference evidence="19 20" key="1">
    <citation type="submission" date="2018-07" db="EMBL/GenBank/DDBJ databases">
        <authorList>
            <person name="Ye Y."/>
        </authorList>
    </citation>
    <scope>NUCLEOTIDE SEQUENCE [LARGE SCALE GENOMIC DNA]</scope>
    <source>
        <strain evidence="20">H14(2018)</strain>
    </source>
</reference>
<evidence type="ECO:0000256" key="3">
    <source>
        <dbReference type="ARBA" id="ARBA00022475"/>
    </source>
</evidence>
<accession>A0A6N3K3D7</accession>
<feature type="binding site" evidence="16">
    <location>
        <position position="117"/>
    </location>
    <ligand>
        <name>Zn(2+)</name>
        <dbReference type="ChEBI" id="CHEBI:29105"/>
        <note>catalytic</note>
    </ligand>
</feature>
<feature type="active site" evidence="15">
    <location>
        <position position="118"/>
    </location>
</feature>
<keyword evidence="4 14" id="KW-0645">Protease</keyword>
<evidence type="ECO:0000256" key="17">
    <source>
        <dbReference type="SAM" id="MobiDB-lite"/>
    </source>
</evidence>
<evidence type="ECO:0000313" key="19">
    <source>
        <dbReference type="EMBL" id="AXH92461.1"/>
    </source>
</evidence>
<feature type="transmembrane region" description="Helical" evidence="14">
    <location>
        <begin position="235"/>
        <end position="254"/>
    </location>
</feature>
<evidence type="ECO:0000256" key="9">
    <source>
        <dbReference type="ARBA" id="ARBA00022833"/>
    </source>
</evidence>
<dbReference type="GO" id="GO:0046872">
    <property type="term" value="F:metal ion binding"/>
    <property type="evidence" value="ECO:0007669"/>
    <property type="project" value="UniProtKB-UniRule"/>
</dbReference>
<comment type="cofactor">
    <cofactor evidence="14 16">
        <name>Zn(2+)</name>
        <dbReference type="ChEBI" id="CHEBI:29105"/>
    </cofactor>
    <text evidence="14 16">Binds 1 zinc ion per subunit.</text>
</comment>
<dbReference type="InterPro" id="IPR016483">
    <property type="entry name" value="UCP006404_Pept_M50_CBS"/>
</dbReference>
<dbReference type="PANTHER" id="PTHR39188:SF3">
    <property type="entry name" value="STAGE IV SPORULATION PROTEIN FB"/>
    <property type="match status" value="1"/>
</dbReference>
<dbReference type="GO" id="GO:0008237">
    <property type="term" value="F:metallopeptidase activity"/>
    <property type="evidence" value="ECO:0007669"/>
    <property type="project" value="UniProtKB-UniRule"/>
</dbReference>
<protein>
    <recommendedName>
        <fullName evidence="14">Zinc metalloprotease</fullName>
    </recommendedName>
</protein>
<reference evidence="19 20" key="2">
    <citation type="submission" date="2018-08" db="EMBL/GenBank/DDBJ databases">
        <title>Streptomyces kandeliansis sp. nov., an endophytic bacterium isolated from mangrove plant.</title>
        <authorList>
            <person name="Wang R."/>
        </authorList>
    </citation>
    <scope>NUCLEOTIDE SEQUENCE [LARGE SCALE GENOMIC DNA]</scope>
    <source>
        <strain evidence="20">H14(2018)</strain>
    </source>
</reference>
<feature type="transmembrane region" description="Helical" evidence="14">
    <location>
        <begin position="190"/>
        <end position="210"/>
    </location>
</feature>
<dbReference type="InterPro" id="IPR008915">
    <property type="entry name" value="Peptidase_M50"/>
</dbReference>
<keyword evidence="3 14" id="KW-1003">Cell membrane</keyword>
<evidence type="ECO:0000256" key="12">
    <source>
        <dbReference type="ARBA" id="ARBA00023122"/>
    </source>
</evidence>
<dbReference type="Pfam" id="PF02163">
    <property type="entry name" value="Peptidase_M50"/>
    <property type="match status" value="2"/>
</dbReference>
<dbReference type="PANTHER" id="PTHR39188">
    <property type="entry name" value="MEMBRANE-ASSOCIATED ZINC METALLOPROTEASE M50B"/>
    <property type="match status" value="1"/>
</dbReference>
<feature type="region of interest" description="Disordered" evidence="17">
    <location>
        <begin position="1"/>
        <end position="54"/>
    </location>
</feature>
<keyword evidence="9 14" id="KW-0862">Zinc</keyword>
<evidence type="ECO:0000256" key="15">
    <source>
        <dbReference type="PIRSR" id="PIRSR006404-1"/>
    </source>
</evidence>
<dbReference type="GO" id="GO:0005886">
    <property type="term" value="C:plasma membrane"/>
    <property type="evidence" value="ECO:0007669"/>
    <property type="project" value="UniProtKB-SubCell"/>
</dbReference>
<feature type="binding site" evidence="16">
    <location>
        <position position="213"/>
    </location>
    <ligand>
        <name>Zn(2+)</name>
        <dbReference type="ChEBI" id="CHEBI:29105"/>
        <note>catalytic</note>
    </ligand>
</feature>
<gene>
    <name evidence="19" type="ORF">DVH21_22455</name>
</gene>
<evidence type="ECO:0000256" key="16">
    <source>
        <dbReference type="PIRSR" id="PIRSR006404-2"/>
    </source>
</evidence>
<evidence type="ECO:0000256" key="5">
    <source>
        <dbReference type="ARBA" id="ARBA00022692"/>
    </source>
</evidence>
<evidence type="ECO:0000256" key="14">
    <source>
        <dbReference type="PIRNR" id="PIRNR006404"/>
    </source>
</evidence>
<feature type="transmembrane region" description="Helical" evidence="14">
    <location>
        <begin position="67"/>
        <end position="87"/>
    </location>
</feature>
<evidence type="ECO:0000256" key="11">
    <source>
        <dbReference type="ARBA" id="ARBA00023049"/>
    </source>
</evidence>
<evidence type="ECO:0000256" key="4">
    <source>
        <dbReference type="ARBA" id="ARBA00022670"/>
    </source>
</evidence>
<evidence type="ECO:0000256" key="1">
    <source>
        <dbReference type="ARBA" id="ARBA00004651"/>
    </source>
</evidence>
<comment type="similarity">
    <text evidence="2 14">Belongs to the peptidase M50B family.</text>
</comment>
<dbReference type="PIRSF" id="PIRSF006404">
    <property type="entry name" value="UCP006404_Pept_M50_CBS"/>
    <property type="match status" value="1"/>
</dbReference>
<feature type="binding site" evidence="16">
    <location>
        <position position="121"/>
    </location>
    <ligand>
        <name>Zn(2+)</name>
        <dbReference type="ChEBI" id="CHEBI:29105"/>
        <note>catalytic</note>
    </ligand>
</feature>
<dbReference type="AlphaFoldDB" id="A0A6N3K3D7"/>